<comment type="caution">
    <text evidence="1">The sequence shown here is derived from an EMBL/GenBank/DDBJ whole genome shotgun (WGS) entry which is preliminary data.</text>
</comment>
<dbReference type="Proteomes" id="UP000245959">
    <property type="component" value="Unassembled WGS sequence"/>
</dbReference>
<accession>A0A2U1AGY9</accession>
<evidence type="ECO:0008006" key="3">
    <source>
        <dbReference type="Google" id="ProtNLM"/>
    </source>
</evidence>
<reference evidence="1 2" key="1">
    <citation type="submission" date="2018-04" db="EMBL/GenBank/DDBJ databases">
        <title>Genomic Encyclopedia of Type Strains, Phase IV (KMG-IV): sequencing the most valuable type-strain genomes for metagenomic binning, comparative biology and taxonomic classification.</title>
        <authorList>
            <person name="Goeker M."/>
        </authorList>
    </citation>
    <scope>NUCLEOTIDE SEQUENCE [LARGE SCALE GENOMIC DNA]</scope>
    <source>
        <strain evidence="1 2">DSM 14823</strain>
    </source>
</reference>
<proteinExistence type="predicted"/>
<name>A0A2U1AGY9_9BACT</name>
<dbReference type="OrthoDB" id="2253662at2"/>
<gene>
    <name evidence="1" type="ORF">C8D82_13926</name>
</gene>
<evidence type="ECO:0000313" key="2">
    <source>
        <dbReference type="Proteomes" id="UP000245959"/>
    </source>
</evidence>
<organism evidence="1 2">
    <name type="scientific">Victivallis vadensis</name>
    <dbReference type="NCBI Taxonomy" id="172901"/>
    <lineage>
        <taxon>Bacteria</taxon>
        <taxon>Pseudomonadati</taxon>
        <taxon>Lentisphaerota</taxon>
        <taxon>Lentisphaeria</taxon>
        <taxon>Victivallales</taxon>
        <taxon>Victivallaceae</taxon>
        <taxon>Victivallis</taxon>
    </lineage>
</organism>
<sequence>MSQMSLRVTPAIWEPETEFSSFLARLNRLQALDEVALLTGDIHVAPSLEKMTVRAGILKKRISALEAAGYHAGINILCTLGHAAEDRKGAGSLTGELFMDIDGNSSPGNFCPQGETWRNSYLKPVYRMLAEAGPEFIWIDDDLRLHNHGAASYGCFCDGCFRKLSEYFGFHGSRREFAGFFDRGSAEELRERRLKMLEWNRQVLASAFIFIRQTVHEVNPDIILGKMDCLDLWESDRRRQASLLGGEGGGSVWWRPGGGAYCDTDLEELIRKADTIAAEAAMLPPEVTVIQSELENFPYSRLQKSTSFTALETSLYCAAGCTGTALNLLGDPASAPPECYEPYLLELKEQRWFNDKIVRLNRGRPLRGIWFGKDKDYFLGAETDFLRGGGFPVAGNDVSRGFQALGLPYAYAPEHALCGALSGREARALSDEAVLQVLSTGGYLDADAVRVLIERGYGGLIGFSIGKIFDADALEESVAHPLNPALFRRNIRQSFWGGRATEFIPQAAGAEILSRLVDYAGNEIAPCCSGTFTNALGGRVAVAGYGAWNLLGHEFKYRQIHAVFRWLAADALDAEVPECRVRTKVYARAGEGSGVTAAVFNWSLEPAENLTVRLRTAQDKALLVRNRQAESMVSAVGRNGDFADFQIPVNALELVYLDTSRESFCGFT</sequence>
<protein>
    <recommendedName>
        <fullName evidence="3">Beta-galactosidase trimerisation domain-containing protein</fullName>
    </recommendedName>
</protein>
<keyword evidence="2" id="KW-1185">Reference proteome</keyword>
<dbReference type="AlphaFoldDB" id="A0A2U1AGY9"/>
<dbReference type="GeneID" id="78296921"/>
<evidence type="ECO:0000313" key="1">
    <source>
        <dbReference type="EMBL" id="PVY35654.1"/>
    </source>
</evidence>
<dbReference type="RefSeq" id="WP_116885652.1">
    <property type="nucleotide sequence ID" value="NZ_CABMMC010000107.1"/>
</dbReference>
<dbReference type="EMBL" id="QEKH01000039">
    <property type="protein sequence ID" value="PVY35654.1"/>
    <property type="molecule type" value="Genomic_DNA"/>
</dbReference>